<protein>
    <recommendedName>
        <fullName evidence="3">Ubiquitin-like protease family profile domain-containing protein</fullName>
    </recommendedName>
</protein>
<comment type="caution">
    <text evidence="1">The sequence shown here is derived from an EMBL/GenBank/DDBJ whole genome shotgun (WGS) entry which is preliminary data.</text>
</comment>
<dbReference type="AlphaFoldDB" id="A0A5J9SPL5"/>
<name>A0A5J9SPL5_9POAL</name>
<organism evidence="1 2">
    <name type="scientific">Eragrostis curvula</name>
    <name type="common">weeping love grass</name>
    <dbReference type="NCBI Taxonomy" id="38414"/>
    <lineage>
        <taxon>Eukaryota</taxon>
        <taxon>Viridiplantae</taxon>
        <taxon>Streptophyta</taxon>
        <taxon>Embryophyta</taxon>
        <taxon>Tracheophyta</taxon>
        <taxon>Spermatophyta</taxon>
        <taxon>Magnoliopsida</taxon>
        <taxon>Liliopsida</taxon>
        <taxon>Poales</taxon>
        <taxon>Poaceae</taxon>
        <taxon>PACMAD clade</taxon>
        <taxon>Chloridoideae</taxon>
        <taxon>Eragrostideae</taxon>
        <taxon>Eragrostidinae</taxon>
        <taxon>Eragrostis</taxon>
    </lineage>
</organism>
<dbReference type="Gramene" id="TVU00962">
    <property type="protein sequence ID" value="TVU00962"/>
    <property type="gene ID" value="EJB05_53619"/>
</dbReference>
<gene>
    <name evidence="1" type="ORF">EJB05_53619</name>
</gene>
<keyword evidence="2" id="KW-1185">Reference proteome</keyword>
<proteinExistence type="predicted"/>
<evidence type="ECO:0000313" key="1">
    <source>
        <dbReference type="EMBL" id="TVU00962.1"/>
    </source>
</evidence>
<sequence length="676" mass="76281">MDYSSGVLVLRDGVRLKITDLDVHLVLGLPYESSTTQNRGILSLRSSDIVKGILRLGNSMEIGMEYLEEILTRDYNGKMSTKERQAFKVAVVLFVDAYLFAPKGPQPKANYALFPDLVDPNAISKVNWSGYVIKNIKKASRKVQQALLNGNKCATLDCCLIFLEIFYLDNLDMGMINSDYNILPRIRDYPYDKLKSMVQRDRETVVDEAVEMFGKMKIRRSSNVIYSRNTRIRSPKVTIGISPAKARAPLLSNMDDLREEIREHTEIFVRSVEESFEKFSVIVAGLVSDSASAVNLSPIRAMTRSPQEVDSAANCRIKRVVSPSVRRSDTRNTISSSHSGSLPDVFQVYNSPEAVVFSAGPAFDRSATRAPDADFMLFHNIQTESMNYDALIGKVFPKSPFELSLEDHAVPKVAVLTLMRTLPYLEDEDRDRFWFIHDTPFNISITGQAMQAEFCGGSDLCVTVADAFARLNTYLDDLLYASIIEKRWRHFLPATWAEVVLHENCMTLDGKLASMFVGPHMTYDVSDCRMVIVPVCVDWNWSCYVWDFKDGVIVVIDPTYMEEGKSVMATIHFSTVQDLHNAMLACMKNFCGIDYLGNKEWRTEYLVSEGASCDSCYSGIFAVYYSRMFDGVTLSRVMDKDRLPSVMGKMLYNLVMMHGNMGHPPSILEPGFDEVI</sequence>
<dbReference type="Gene3D" id="3.40.395.10">
    <property type="entry name" value="Adenoviral Proteinase, Chain A"/>
    <property type="match status" value="1"/>
</dbReference>
<dbReference type="SUPFAM" id="SSF54001">
    <property type="entry name" value="Cysteine proteinases"/>
    <property type="match status" value="1"/>
</dbReference>
<dbReference type="EMBL" id="RWGY01000522">
    <property type="protein sequence ID" value="TVU00962.1"/>
    <property type="molecule type" value="Genomic_DNA"/>
</dbReference>
<accession>A0A5J9SPL5</accession>
<dbReference type="PANTHER" id="PTHR34835">
    <property type="entry name" value="OS07G0283600 PROTEIN-RELATED"/>
    <property type="match status" value="1"/>
</dbReference>
<dbReference type="InterPro" id="IPR038765">
    <property type="entry name" value="Papain-like_cys_pep_sf"/>
</dbReference>
<dbReference type="Proteomes" id="UP000324897">
    <property type="component" value="Unassembled WGS sequence"/>
</dbReference>
<evidence type="ECO:0008006" key="3">
    <source>
        <dbReference type="Google" id="ProtNLM"/>
    </source>
</evidence>
<dbReference type="OrthoDB" id="674105at2759"/>
<evidence type="ECO:0000313" key="2">
    <source>
        <dbReference type="Proteomes" id="UP000324897"/>
    </source>
</evidence>
<reference evidence="1 2" key="1">
    <citation type="journal article" date="2019" name="Sci. Rep.">
        <title>A high-quality genome of Eragrostis curvula grass provides insights into Poaceae evolution and supports new strategies to enhance forage quality.</title>
        <authorList>
            <person name="Carballo J."/>
            <person name="Santos B.A.C.M."/>
            <person name="Zappacosta D."/>
            <person name="Garbus I."/>
            <person name="Selva J.P."/>
            <person name="Gallo C.A."/>
            <person name="Diaz A."/>
            <person name="Albertini E."/>
            <person name="Caccamo M."/>
            <person name="Echenique V."/>
        </authorList>
    </citation>
    <scope>NUCLEOTIDE SEQUENCE [LARGE SCALE GENOMIC DNA]</scope>
    <source>
        <strain evidence="2">cv. Victoria</strain>
        <tissue evidence="1">Leaf</tissue>
    </source>
</reference>
<feature type="non-terminal residue" evidence="1">
    <location>
        <position position="1"/>
    </location>
</feature>
<dbReference type="PANTHER" id="PTHR34835:SF69">
    <property type="entry name" value="UBIQUITIN-LIKE PROTEASE FAMILY PROFILE DOMAIN-CONTAINING PROTEIN"/>
    <property type="match status" value="1"/>
</dbReference>